<dbReference type="Proteomes" id="UP000594592">
    <property type="component" value="Plasmid pKPHS1"/>
</dbReference>
<organism evidence="1 2">
    <name type="scientific">Klebsiella pneumoniae subsp. pneumoniae</name>
    <dbReference type="NCBI Taxonomy" id="72407"/>
    <lineage>
        <taxon>Bacteria</taxon>
        <taxon>Pseudomonadati</taxon>
        <taxon>Pseudomonadota</taxon>
        <taxon>Gammaproteobacteria</taxon>
        <taxon>Enterobacterales</taxon>
        <taxon>Enterobacteriaceae</taxon>
        <taxon>Klebsiella/Raoultella group</taxon>
        <taxon>Klebsiella</taxon>
        <taxon>Klebsiella pneumoniae complex</taxon>
    </lineage>
</organism>
<sequence length="126" mass="13859">MEGHSSCYTALDVFSSSVQHSQYRSGSRFNRATLFRDNEHLQIAGLGKGVDFRQLTAHKRIDASNIETVKRSSLGTREIFAGKLNARAKTRDSIEVGNGRFVAKLLNVESQLDAAVFIGLADRSSV</sequence>
<accession>A0A7S9HF45</accession>
<protein>
    <submittedName>
        <fullName evidence="1">Uncharacterized protein</fullName>
    </submittedName>
</protein>
<gene>
    <name evidence="1" type="ORF">IUJ34_27350</name>
</gene>
<evidence type="ECO:0000313" key="1">
    <source>
        <dbReference type="EMBL" id="QPG08016.1"/>
    </source>
</evidence>
<name>A0A7S9HF45_KLEPN</name>
<geneLocation type="plasmid" evidence="1 2">
    <name>pKPHS1</name>
</geneLocation>
<dbReference type="AlphaFoldDB" id="A0A7S9HF45"/>
<evidence type="ECO:0000313" key="2">
    <source>
        <dbReference type="Proteomes" id="UP000594592"/>
    </source>
</evidence>
<dbReference type="EMBL" id="CP064822">
    <property type="protein sequence ID" value="QPG08016.1"/>
    <property type="molecule type" value="Genomic_DNA"/>
</dbReference>
<reference evidence="1 2" key="1">
    <citation type="submission" date="2020-11" db="EMBL/GenBank/DDBJ databases">
        <title>Whole Genome sequence of MDR strain of Klebsiella pneumoniae K219 isolated from sputum.</title>
        <authorList>
            <person name="Aditi B.P."/>
            <person name="Mahalakshmi K."/>
            <person name="Naveen Kumar V."/>
        </authorList>
    </citation>
    <scope>NUCLEOTIDE SEQUENCE [LARGE SCALE GENOMIC DNA]</scope>
    <source>
        <strain evidence="1 2">K219</strain>
        <plasmid evidence="1 2">pKPHS1</plasmid>
    </source>
</reference>
<keyword evidence="1" id="KW-0614">Plasmid</keyword>
<proteinExistence type="predicted"/>